<gene>
    <name evidence="1" type="ORF">SpAn4DRAFT_2211</name>
</gene>
<reference evidence="2" key="1">
    <citation type="submission" date="2015-03" db="EMBL/GenBank/DDBJ databases">
        <authorList>
            <person name="Nijsse Bart"/>
        </authorList>
    </citation>
    <scope>NUCLEOTIDE SEQUENCE [LARGE SCALE GENOMIC DNA]</scope>
</reference>
<dbReference type="EMBL" id="CTRP01000012">
    <property type="protein sequence ID" value="CQR72979.1"/>
    <property type="molecule type" value="Genomic_DNA"/>
</dbReference>
<evidence type="ECO:0000313" key="1">
    <source>
        <dbReference type="EMBL" id="CQR72979.1"/>
    </source>
</evidence>
<proteinExistence type="predicted"/>
<evidence type="ECO:0000313" key="2">
    <source>
        <dbReference type="Proteomes" id="UP000049855"/>
    </source>
</evidence>
<dbReference type="Pfam" id="PF09582">
    <property type="entry name" value="AnfO_nitrog"/>
    <property type="match status" value="1"/>
</dbReference>
<keyword evidence="2" id="KW-1185">Reference proteome</keyword>
<dbReference type="InterPro" id="IPR014287">
    <property type="entry name" value="Nase_Fe-Fe_AnfO"/>
</dbReference>
<accession>A0A0U1L0X1</accession>
<organism evidence="1 2">
    <name type="scientific">Sporomusa ovata</name>
    <dbReference type="NCBI Taxonomy" id="2378"/>
    <lineage>
        <taxon>Bacteria</taxon>
        <taxon>Bacillati</taxon>
        <taxon>Bacillota</taxon>
        <taxon>Negativicutes</taxon>
        <taxon>Selenomonadales</taxon>
        <taxon>Sporomusaceae</taxon>
        <taxon>Sporomusa</taxon>
    </lineage>
</organism>
<dbReference type="RefSeq" id="WP_021167792.1">
    <property type="nucleotide sequence ID" value="NZ_CTRP01000012.1"/>
</dbReference>
<name>A0A0U1L0X1_9FIRM</name>
<dbReference type="AlphaFoldDB" id="A0A0U1L0X1"/>
<sequence length="205" mass="22982">MARDIAVFIGNKGSTASLEDPGEIVIYRRQQGKWRLADSLPFQLDRTGGMAGVRRQLADIIQWLGHCRVFVAQTVVGLLYKELEQNGFSIWEFSGRPADFLEYILVQEELAARESETSKPTAPAIVETGPGCFRVSLKDIQKSGSGLTSKQVLQPLLTGNYYQVEVLCSHIPPWLEVEWESGRLDCQSERLENGVKLVIRKQRCG</sequence>
<dbReference type="Proteomes" id="UP000049855">
    <property type="component" value="Unassembled WGS sequence"/>
</dbReference>
<protein>
    <submittedName>
        <fullName evidence="1">AnfO protein, required for Mo-and V-independent nitrogenase</fullName>
    </submittedName>
</protein>